<dbReference type="Proteomes" id="UP000265631">
    <property type="component" value="Unassembled WGS sequence"/>
</dbReference>
<dbReference type="InterPro" id="IPR051606">
    <property type="entry name" value="Polyketide_Oxido-like"/>
</dbReference>
<name>A0A395MC44_9HYPO</name>
<evidence type="ECO:0000259" key="2">
    <source>
        <dbReference type="Pfam" id="PF13460"/>
    </source>
</evidence>
<evidence type="ECO:0000313" key="4">
    <source>
        <dbReference type="Proteomes" id="UP000265631"/>
    </source>
</evidence>
<feature type="domain" description="NAD(P)-binding" evidence="2">
    <location>
        <begin position="58"/>
        <end position="270"/>
    </location>
</feature>
<comment type="caution">
    <text evidence="3">The sequence shown here is derived from an EMBL/GenBank/DDBJ whole genome shotgun (WGS) entry which is preliminary data.</text>
</comment>
<accession>A0A395MC44</accession>
<keyword evidence="4" id="KW-1185">Reference proteome</keyword>
<dbReference type="Gene3D" id="3.40.50.720">
    <property type="entry name" value="NAD(P)-binding Rossmann-like Domain"/>
    <property type="match status" value="1"/>
</dbReference>
<organism evidence="3 4">
    <name type="scientific">Fusarium flagelliforme</name>
    <dbReference type="NCBI Taxonomy" id="2675880"/>
    <lineage>
        <taxon>Eukaryota</taxon>
        <taxon>Fungi</taxon>
        <taxon>Dikarya</taxon>
        <taxon>Ascomycota</taxon>
        <taxon>Pezizomycotina</taxon>
        <taxon>Sordariomycetes</taxon>
        <taxon>Hypocreomycetidae</taxon>
        <taxon>Hypocreales</taxon>
        <taxon>Nectriaceae</taxon>
        <taxon>Fusarium</taxon>
        <taxon>Fusarium incarnatum-equiseti species complex</taxon>
    </lineage>
</organism>
<dbReference type="InterPro" id="IPR016040">
    <property type="entry name" value="NAD(P)-bd_dom"/>
</dbReference>
<sequence>MLRNTTPFYSAAYIYNDTCQSSSLHNGCSPPTDLRTVSQPSYTRANMTTSTKTVAFFGASTGIGLAALKLTLTAGHTCVALCRVPLKLKALQDEYPNILRVVEGNAHDSKAVSECLVKSDGALVDEILFSIGGKPVPWSLTIDDPKVCEVGMTVLLEAITQLRKQGSTGKPLIVAVSTTGTSRFGRDYPLVMYPIYNFAIAVARDDKIAMTDKLASSGEDFCVVRASLLVDGESDAPVRVGIEDPVKGREKDEIGYTISRADAGKWIAKNLILGRKEEFVRKIVSITW</sequence>
<proteinExistence type="inferred from homology"/>
<dbReference type="PANTHER" id="PTHR43355:SF2">
    <property type="entry name" value="FLAVIN REDUCTASE (NADPH)"/>
    <property type="match status" value="1"/>
</dbReference>
<dbReference type="Pfam" id="PF13460">
    <property type="entry name" value="NAD_binding_10"/>
    <property type="match status" value="1"/>
</dbReference>
<dbReference type="AlphaFoldDB" id="A0A395MC44"/>
<dbReference type="InterPro" id="IPR036291">
    <property type="entry name" value="NAD(P)-bd_dom_sf"/>
</dbReference>
<dbReference type="SUPFAM" id="SSF51735">
    <property type="entry name" value="NAD(P)-binding Rossmann-fold domains"/>
    <property type="match status" value="1"/>
</dbReference>
<dbReference type="GO" id="GO:0004074">
    <property type="term" value="F:biliverdin reductase [NAD(P)H] activity"/>
    <property type="evidence" value="ECO:0007669"/>
    <property type="project" value="TreeGrafter"/>
</dbReference>
<evidence type="ECO:0000256" key="1">
    <source>
        <dbReference type="ARBA" id="ARBA00038376"/>
    </source>
</evidence>
<gene>
    <name evidence="3" type="ORF">FIE12Z_10249</name>
</gene>
<evidence type="ECO:0000313" key="3">
    <source>
        <dbReference type="EMBL" id="RFN45487.1"/>
    </source>
</evidence>
<dbReference type="PANTHER" id="PTHR43355">
    <property type="entry name" value="FLAVIN REDUCTASE (NADPH)"/>
    <property type="match status" value="1"/>
</dbReference>
<protein>
    <submittedName>
        <fullName evidence="3">Transcription factor</fullName>
    </submittedName>
</protein>
<reference evidence="3 4" key="1">
    <citation type="journal article" date="2018" name="PLoS Pathog.">
        <title>Evolution of structural diversity of trichothecenes, a family of toxins produced by plant pathogenic and entomopathogenic fungi.</title>
        <authorList>
            <person name="Proctor R.H."/>
            <person name="McCormick S.P."/>
            <person name="Kim H.S."/>
            <person name="Cardoza R.E."/>
            <person name="Stanley A.M."/>
            <person name="Lindo L."/>
            <person name="Kelly A."/>
            <person name="Brown D.W."/>
            <person name="Lee T."/>
            <person name="Vaughan M.M."/>
            <person name="Alexander N.J."/>
            <person name="Busman M."/>
            <person name="Gutierrez S."/>
        </authorList>
    </citation>
    <scope>NUCLEOTIDE SEQUENCE [LARGE SCALE GENOMIC DNA]</scope>
    <source>
        <strain evidence="3 4">NRRL 13405</strain>
    </source>
</reference>
<dbReference type="GO" id="GO:0042602">
    <property type="term" value="F:riboflavin reductase (NADPH) activity"/>
    <property type="evidence" value="ECO:0007669"/>
    <property type="project" value="TreeGrafter"/>
</dbReference>
<dbReference type="EMBL" id="PXXK01000350">
    <property type="protein sequence ID" value="RFN45487.1"/>
    <property type="molecule type" value="Genomic_DNA"/>
</dbReference>
<dbReference type="STRING" id="2594813.A0A395MC44"/>
<comment type="similarity">
    <text evidence="1">Belongs to the avfA family.</text>
</comment>